<sequence length="227" mass="25107">MKPSHSSVTDIEIIEDFSSTARCDEGFLRVRRLRCRNRRSDGSASPVYRVDVVDRPRLDAVAVLVFRRDASGLLEVLTRMNLRPAAYFRKDNRDAMTVPDPAVGYLRVEEIVAGLLEPEDKGEEGLKRRAAEEVREEAGFAVKPADIQLLGGAFFLAPGILSEKVFPAAVDVTGLAPEEPEGDGSPLEESTQLHWRPIQEVLDACRRGDIPDAKTEVALTRLLARQA</sequence>
<organism evidence="2 3">
    <name type="scientific">Pyxidicoccus parkwayensis</name>
    <dbReference type="NCBI Taxonomy" id="2813578"/>
    <lineage>
        <taxon>Bacteria</taxon>
        <taxon>Pseudomonadati</taxon>
        <taxon>Myxococcota</taxon>
        <taxon>Myxococcia</taxon>
        <taxon>Myxococcales</taxon>
        <taxon>Cystobacterineae</taxon>
        <taxon>Myxococcaceae</taxon>
        <taxon>Pyxidicoccus</taxon>
    </lineage>
</organism>
<dbReference type="RefSeq" id="WP_206729318.1">
    <property type="nucleotide sequence ID" value="NZ_CP071090.1"/>
</dbReference>
<dbReference type="CDD" id="cd03424">
    <property type="entry name" value="NUDIX_ADPRase_Nudt5_UGPPase_Nudt14"/>
    <property type="match status" value="1"/>
</dbReference>
<reference evidence="2 3" key="1">
    <citation type="submission" date="2021-02" db="EMBL/GenBank/DDBJ databases">
        <title>De Novo genome assembly of isolated myxobacteria.</title>
        <authorList>
            <person name="Stevens D.C."/>
        </authorList>
    </citation>
    <scope>NUCLEOTIDE SEQUENCE [LARGE SCALE GENOMIC DNA]</scope>
    <source>
        <strain evidence="3">SCPEA02</strain>
    </source>
</reference>
<dbReference type="Gene3D" id="3.90.79.10">
    <property type="entry name" value="Nucleoside Triphosphate Pyrophosphohydrolase"/>
    <property type="match status" value="1"/>
</dbReference>
<accession>A0ABX7PBJ5</accession>
<keyword evidence="2" id="KW-0378">Hydrolase</keyword>
<keyword evidence="3" id="KW-1185">Reference proteome</keyword>
<dbReference type="PROSITE" id="PS51462">
    <property type="entry name" value="NUDIX"/>
    <property type="match status" value="1"/>
</dbReference>
<evidence type="ECO:0000313" key="2">
    <source>
        <dbReference type="EMBL" id="QSQ27802.1"/>
    </source>
</evidence>
<name>A0ABX7PBJ5_9BACT</name>
<feature type="domain" description="Nudix hydrolase" evidence="1">
    <location>
        <begin position="56"/>
        <end position="218"/>
    </location>
</feature>
<evidence type="ECO:0000259" key="1">
    <source>
        <dbReference type="PROSITE" id="PS51462"/>
    </source>
</evidence>
<dbReference type="EMBL" id="CP071090">
    <property type="protein sequence ID" value="QSQ27802.1"/>
    <property type="molecule type" value="Genomic_DNA"/>
</dbReference>
<dbReference type="InterPro" id="IPR000086">
    <property type="entry name" value="NUDIX_hydrolase_dom"/>
</dbReference>
<evidence type="ECO:0000313" key="3">
    <source>
        <dbReference type="Proteomes" id="UP000662747"/>
    </source>
</evidence>
<dbReference type="Proteomes" id="UP000662747">
    <property type="component" value="Chromosome"/>
</dbReference>
<gene>
    <name evidence="2" type="ORF">JY651_24140</name>
</gene>
<dbReference type="SUPFAM" id="SSF55811">
    <property type="entry name" value="Nudix"/>
    <property type="match status" value="1"/>
</dbReference>
<proteinExistence type="predicted"/>
<protein>
    <submittedName>
        <fullName evidence="2">NUDIX hydrolase</fullName>
    </submittedName>
</protein>
<dbReference type="GO" id="GO:0016787">
    <property type="term" value="F:hydrolase activity"/>
    <property type="evidence" value="ECO:0007669"/>
    <property type="project" value="UniProtKB-KW"/>
</dbReference>
<dbReference type="InterPro" id="IPR015797">
    <property type="entry name" value="NUDIX_hydrolase-like_dom_sf"/>
</dbReference>